<dbReference type="InterPro" id="IPR009061">
    <property type="entry name" value="DNA-bd_dom_put_sf"/>
</dbReference>
<organism evidence="2 3">
    <name type="scientific">Deinococcus marmoris</name>
    <dbReference type="NCBI Taxonomy" id="249408"/>
    <lineage>
        <taxon>Bacteria</taxon>
        <taxon>Thermotogati</taxon>
        <taxon>Deinococcota</taxon>
        <taxon>Deinococci</taxon>
        <taxon>Deinococcales</taxon>
        <taxon>Deinococcaceae</taxon>
        <taxon>Deinococcus</taxon>
    </lineage>
</organism>
<reference evidence="2 3" key="1">
    <citation type="submission" date="2017-01" db="EMBL/GenBank/DDBJ databases">
        <title>Genome Analysis of Deinococcus marmoris KOPRI26562.</title>
        <authorList>
            <person name="Kim J.H."/>
            <person name="Oh H.-M."/>
        </authorList>
    </citation>
    <scope>NUCLEOTIDE SEQUENCE [LARGE SCALE GENOMIC DNA]</scope>
    <source>
        <strain evidence="2 3">KOPRI26562</strain>
    </source>
</reference>
<dbReference type="SUPFAM" id="SSF46955">
    <property type="entry name" value="Putative DNA-binding domain"/>
    <property type="match status" value="1"/>
</dbReference>
<dbReference type="Pfam" id="PF12728">
    <property type="entry name" value="HTH_17"/>
    <property type="match status" value="1"/>
</dbReference>
<dbReference type="OrthoDB" id="2303848at2"/>
<dbReference type="AlphaFoldDB" id="A0A1U7NX52"/>
<evidence type="ECO:0000259" key="1">
    <source>
        <dbReference type="Pfam" id="PF12728"/>
    </source>
</evidence>
<sequence>MTGHVPDGVPSLLKVGEVSRVLNVSERRVKVWLERGALAHIQPTGRSGARLVTAEALAAFASHCGLPVDWGAVVLV</sequence>
<accession>A0A1U7NX52</accession>
<dbReference type="Proteomes" id="UP000186607">
    <property type="component" value="Unassembled WGS sequence"/>
</dbReference>
<dbReference type="InterPro" id="IPR041657">
    <property type="entry name" value="HTH_17"/>
</dbReference>
<protein>
    <recommendedName>
        <fullName evidence="1">Helix-turn-helix domain-containing protein</fullName>
    </recommendedName>
</protein>
<comment type="caution">
    <text evidence="2">The sequence shown here is derived from an EMBL/GenBank/DDBJ whole genome shotgun (WGS) entry which is preliminary data.</text>
</comment>
<feature type="domain" description="Helix-turn-helix" evidence="1">
    <location>
        <begin position="12"/>
        <end position="62"/>
    </location>
</feature>
<name>A0A1U7NX52_9DEIO</name>
<evidence type="ECO:0000313" key="2">
    <source>
        <dbReference type="EMBL" id="OLV17486.1"/>
    </source>
</evidence>
<keyword evidence="3" id="KW-1185">Reference proteome</keyword>
<dbReference type="RefSeq" id="WP_075833699.1">
    <property type="nucleotide sequence ID" value="NZ_MSTI01000097.1"/>
</dbReference>
<dbReference type="EMBL" id="MSTI01000097">
    <property type="protein sequence ID" value="OLV17486.1"/>
    <property type="molecule type" value="Genomic_DNA"/>
</dbReference>
<gene>
    <name evidence="2" type="ORF">BOO71_0008671</name>
</gene>
<evidence type="ECO:0000313" key="3">
    <source>
        <dbReference type="Proteomes" id="UP000186607"/>
    </source>
</evidence>
<proteinExistence type="predicted"/>
<dbReference type="STRING" id="249408.BOO71_0008671"/>